<evidence type="ECO:0000313" key="3">
    <source>
        <dbReference type="Proteomes" id="UP001172101"/>
    </source>
</evidence>
<keyword evidence="3" id="KW-1185">Reference proteome</keyword>
<dbReference type="AlphaFoldDB" id="A0AA40E5X1"/>
<gene>
    <name evidence="2" type="ORF">B0T26DRAFT_697353</name>
</gene>
<comment type="caution">
    <text evidence="2">The sequence shown here is derived from an EMBL/GenBank/DDBJ whole genome shotgun (WGS) entry which is preliminary data.</text>
</comment>
<evidence type="ECO:0008006" key="4">
    <source>
        <dbReference type="Google" id="ProtNLM"/>
    </source>
</evidence>
<name>A0AA40E5X1_9PEZI</name>
<sequence length="76" mass="8374">MMCSRQAPLAWAGLLAWRRLGLSFPIRVSPLALALARSPPITSPLLLPPCDDPPMTWRLGPFGCRWGHVQQPAISE</sequence>
<reference evidence="2" key="1">
    <citation type="submission" date="2023-06" db="EMBL/GenBank/DDBJ databases">
        <title>Genome-scale phylogeny and comparative genomics of the fungal order Sordariales.</title>
        <authorList>
            <consortium name="Lawrence Berkeley National Laboratory"/>
            <person name="Hensen N."/>
            <person name="Bonometti L."/>
            <person name="Westerberg I."/>
            <person name="Brannstrom I.O."/>
            <person name="Guillou S."/>
            <person name="Cros-Aarteil S."/>
            <person name="Calhoun S."/>
            <person name="Haridas S."/>
            <person name="Kuo A."/>
            <person name="Mondo S."/>
            <person name="Pangilinan J."/>
            <person name="Riley R."/>
            <person name="LaButti K."/>
            <person name="Andreopoulos B."/>
            <person name="Lipzen A."/>
            <person name="Chen C."/>
            <person name="Yanf M."/>
            <person name="Daum C."/>
            <person name="Ng V."/>
            <person name="Clum A."/>
            <person name="Steindorff A."/>
            <person name="Ohm R."/>
            <person name="Martin F."/>
            <person name="Silar P."/>
            <person name="Natvig D."/>
            <person name="Lalanne C."/>
            <person name="Gautier V."/>
            <person name="Ament-velasquez S.L."/>
            <person name="Kruys A."/>
            <person name="Hutchinson M.I."/>
            <person name="Powell A.J."/>
            <person name="Barry K."/>
            <person name="Miller A.N."/>
            <person name="Grigoriev I.V."/>
            <person name="Debuchy R."/>
            <person name="Gladieux P."/>
            <person name="Thoren M.H."/>
            <person name="Johannesson H."/>
        </authorList>
    </citation>
    <scope>NUCLEOTIDE SEQUENCE</scope>
    <source>
        <strain evidence="2">SMH2392-1A</strain>
    </source>
</reference>
<dbReference type="GeneID" id="85324659"/>
<dbReference type="RefSeq" id="XP_060301095.1">
    <property type="nucleotide sequence ID" value="XM_060441389.1"/>
</dbReference>
<evidence type="ECO:0000313" key="2">
    <source>
        <dbReference type="EMBL" id="KAK0728240.1"/>
    </source>
</evidence>
<protein>
    <recommendedName>
        <fullName evidence="4">Secreted protein</fullName>
    </recommendedName>
</protein>
<proteinExistence type="predicted"/>
<keyword evidence="1" id="KW-0732">Signal</keyword>
<accession>A0AA40E5X1</accession>
<feature type="signal peptide" evidence="1">
    <location>
        <begin position="1"/>
        <end position="23"/>
    </location>
</feature>
<feature type="chain" id="PRO_5041319484" description="Secreted protein" evidence="1">
    <location>
        <begin position="24"/>
        <end position="76"/>
    </location>
</feature>
<dbReference type="Proteomes" id="UP001172101">
    <property type="component" value="Unassembled WGS sequence"/>
</dbReference>
<evidence type="ECO:0000256" key="1">
    <source>
        <dbReference type="SAM" id="SignalP"/>
    </source>
</evidence>
<dbReference type="EMBL" id="JAUIRO010000002">
    <property type="protein sequence ID" value="KAK0728240.1"/>
    <property type="molecule type" value="Genomic_DNA"/>
</dbReference>
<organism evidence="2 3">
    <name type="scientific">Lasiosphaeria miniovina</name>
    <dbReference type="NCBI Taxonomy" id="1954250"/>
    <lineage>
        <taxon>Eukaryota</taxon>
        <taxon>Fungi</taxon>
        <taxon>Dikarya</taxon>
        <taxon>Ascomycota</taxon>
        <taxon>Pezizomycotina</taxon>
        <taxon>Sordariomycetes</taxon>
        <taxon>Sordariomycetidae</taxon>
        <taxon>Sordariales</taxon>
        <taxon>Lasiosphaeriaceae</taxon>
        <taxon>Lasiosphaeria</taxon>
    </lineage>
</organism>